<evidence type="ECO:0000256" key="1">
    <source>
        <dbReference type="SAM" id="MobiDB-lite"/>
    </source>
</evidence>
<gene>
    <name evidence="2" type="ORF">MBM_05737</name>
</gene>
<dbReference type="Proteomes" id="UP000006753">
    <property type="component" value="Unassembled WGS sequence"/>
</dbReference>
<dbReference type="HOGENOM" id="CLU_453443_0_0_1"/>
<keyword evidence="3" id="KW-1185">Reference proteome</keyword>
<dbReference type="GeneID" id="18761672"/>
<feature type="region of interest" description="Disordered" evidence="1">
    <location>
        <begin position="405"/>
        <end position="528"/>
    </location>
</feature>
<dbReference type="OrthoDB" id="3555265at2759"/>
<evidence type="ECO:0000313" key="3">
    <source>
        <dbReference type="Proteomes" id="UP000006753"/>
    </source>
</evidence>
<proteinExistence type="predicted"/>
<name>K1X709_MARBU</name>
<reference evidence="2 3" key="1">
    <citation type="journal article" date="2012" name="BMC Genomics">
        <title>Sequencing the genome of Marssonina brunnea reveals fungus-poplar co-evolution.</title>
        <authorList>
            <person name="Zhu S."/>
            <person name="Cao Y.-Z."/>
            <person name="Jiang C."/>
            <person name="Tan B.-Y."/>
            <person name="Wang Z."/>
            <person name="Feng S."/>
            <person name="Zhang L."/>
            <person name="Su X.-H."/>
            <person name="Brejova B."/>
            <person name="Vinar T."/>
            <person name="Xu M."/>
            <person name="Wang M.-X."/>
            <person name="Zhang S.-G."/>
            <person name="Huang M.-R."/>
            <person name="Wu R."/>
            <person name="Zhou Y."/>
        </authorList>
    </citation>
    <scope>NUCLEOTIDE SEQUENCE [LARGE SCALE GENOMIC DNA]</scope>
    <source>
        <strain evidence="2 3">MB_m1</strain>
    </source>
</reference>
<dbReference type="RefSeq" id="XP_007293626.1">
    <property type="nucleotide sequence ID" value="XM_007293564.1"/>
</dbReference>
<dbReference type="EMBL" id="JH921439">
    <property type="protein sequence ID" value="EKD16443.1"/>
    <property type="molecule type" value="Genomic_DNA"/>
</dbReference>
<protein>
    <submittedName>
        <fullName evidence="2">Uncharacterized protein</fullName>
    </submittedName>
</protein>
<evidence type="ECO:0000313" key="2">
    <source>
        <dbReference type="EMBL" id="EKD16443.1"/>
    </source>
</evidence>
<dbReference type="OMA" id="ATKANMS"/>
<dbReference type="KEGG" id="mbe:MBM_05737"/>
<sequence>MAILGGPDGMIEVRLVKLPFDAAARVYFDEYEKLGDPYPPNPCYECTRFIAPENGPYGIEITLKKGLKINKYRWLGLNIFDRARNALVAVEHIRKKAPSLSKFLNKDQVHLITTFGKVVLSGTVLKDASLSLEGLVPDENLAKETDVQGIDVSKLGGIQVQVYLATKANMSTYSEQTYQAKVAKHNARFTSQASKVDAKSFEKDGITHKIGVTGGVPTGAPNFPERTMMQYGQVSTKHKFNFLCRSRDFIENKAGLFKDHVPLELQPWDLLKISDRAACFRKLQNHDKDRFWKMKVIDAGSEADSQSIYKNLFKEGILPIHWRVWSAYGKRERELVFQMLQDRRKFFDKGEYPPEPGAVNVAPEAAKAQAAPIKAEPIIEETIVAEPAATQSPIAEPIVTTAIKNEPEEASSTRKAQTPPPEVIITDDTPPRHDNQLAPATTTVIKNEPEEAQTPSKPKARKPQAEAIIIIDDTPPRHNLRPAAAPVPAPKLTIKSEEIDSTTALQPSPQAKRPSTKPDSPTPAKRAKVKVEPDANVVTITDDHNDDDDDDDAVAELEAHEEQIRQEILHAERLAELMRERREVRQSLAARRGGRGGGVSKRALI</sequence>
<accession>K1X709</accession>
<dbReference type="InParanoid" id="K1X709"/>
<dbReference type="AlphaFoldDB" id="K1X709"/>
<organism evidence="2 3">
    <name type="scientific">Marssonina brunnea f. sp. multigermtubi (strain MB_m1)</name>
    <name type="common">Marssonina leaf spot fungus</name>
    <dbReference type="NCBI Taxonomy" id="1072389"/>
    <lineage>
        <taxon>Eukaryota</taxon>
        <taxon>Fungi</taxon>
        <taxon>Dikarya</taxon>
        <taxon>Ascomycota</taxon>
        <taxon>Pezizomycotina</taxon>
        <taxon>Leotiomycetes</taxon>
        <taxon>Helotiales</taxon>
        <taxon>Drepanopezizaceae</taxon>
        <taxon>Drepanopeziza</taxon>
    </lineage>
</organism>